<gene>
    <name evidence="1" type="ORF">P171DRAFT_194187</name>
</gene>
<proteinExistence type="predicted"/>
<keyword evidence="2" id="KW-1185">Reference proteome</keyword>
<comment type="caution">
    <text evidence="1">The sequence shown here is derived from an EMBL/GenBank/DDBJ whole genome shotgun (WGS) entry which is preliminary data.</text>
</comment>
<organism evidence="1 2">
    <name type="scientific">Karstenula rhodostoma CBS 690.94</name>
    <dbReference type="NCBI Taxonomy" id="1392251"/>
    <lineage>
        <taxon>Eukaryota</taxon>
        <taxon>Fungi</taxon>
        <taxon>Dikarya</taxon>
        <taxon>Ascomycota</taxon>
        <taxon>Pezizomycotina</taxon>
        <taxon>Dothideomycetes</taxon>
        <taxon>Pleosporomycetidae</taxon>
        <taxon>Pleosporales</taxon>
        <taxon>Massarineae</taxon>
        <taxon>Didymosphaeriaceae</taxon>
        <taxon>Karstenula</taxon>
    </lineage>
</organism>
<evidence type="ECO:0000313" key="2">
    <source>
        <dbReference type="Proteomes" id="UP000799764"/>
    </source>
</evidence>
<name>A0A9P4PVD9_9PLEO</name>
<sequence length="147" mass="15482">MISNSIRTMGICKDHDLGCFSTLRPTSTVSTSSESSASTSPVMETLSPVRTYVNRTVPPVVSSPVITEDTPPFSGTVEPSAIARSDFTAHPSTTAASEFLTPVKTHVYSVVPLVETSEYMQVIGTGVPTNIPQLSFSDGVYGPAALV</sequence>
<dbReference type="AlphaFoldDB" id="A0A9P4PVD9"/>
<accession>A0A9P4PVD9</accession>
<protein>
    <submittedName>
        <fullName evidence="1">Uncharacterized protein</fullName>
    </submittedName>
</protein>
<reference evidence="1" key="1">
    <citation type="journal article" date="2020" name="Stud. Mycol.">
        <title>101 Dothideomycetes genomes: a test case for predicting lifestyles and emergence of pathogens.</title>
        <authorList>
            <person name="Haridas S."/>
            <person name="Albert R."/>
            <person name="Binder M."/>
            <person name="Bloem J."/>
            <person name="Labutti K."/>
            <person name="Salamov A."/>
            <person name="Andreopoulos B."/>
            <person name="Baker S."/>
            <person name="Barry K."/>
            <person name="Bills G."/>
            <person name="Bluhm B."/>
            <person name="Cannon C."/>
            <person name="Castanera R."/>
            <person name="Culley D."/>
            <person name="Daum C."/>
            <person name="Ezra D."/>
            <person name="Gonzalez J."/>
            <person name="Henrissat B."/>
            <person name="Kuo A."/>
            <person name="Liang C."/>
            <person name="Lipzen A."/>
            <person name="Lutzoni F."/>
            <person name="Magnuson J."/>
            <person name="Mondo S."/>
            <person name="Nolan M."/>
            <person name="Ohm R."/>
            <person name="Pangilinan J."/>
            <person name="Park H.-J."/>
            <person name="Ramirez L."/>
            <person name="Alfaro M."/>
            <person name="Sun H."/>
            <person name="Tritt A."/>
            <person name="Yoshinaga Y."/>
            <person name="Zwiers L.-H."/>
            <person name="Turgeon B."/>
            <person name="Goodwin S."/>
            <person name="Spatafora J."/>
            <person name="Crous P."/>
            <person name="Grigoriev I."/>
        </authorList>
    </citation>
    <scope>NUCLEOTIDE SEQUENCE</scope>
    <source>
        <strain evidence="1">CBS 690.94</strain>
    </source>
</reference>
<dbReference type="EMBL" id="MU001494">
    <property type="protein sequence ID" value="KAF2449486.1"/>
    <property type="molecule type" value="Genomic_DNA"/>
</dbReference>
<dbReference type="Proteomes" id="UP000799764">
    <property type="component" value="Unassembled WGS sequence"/>
</dbReference>
<evidence type="ECO:0000313" key="1">
    <source>
        <dbReference type="EMBL" id="KAF2449486.1"/>
    </source>
</evidence>